<feature type="region of interest" description="Disordered" evidence="1">
    <location>
        <begin position="45"/>
        <end position="100"/>
    </location>
</feature>
<protein>
    <submittedName>
        <fullName evidence="2">Uncharacterized protein</fullName>
    </submittedName>
</protein>
<evidence type="ECO:0000256" key="1">
    <source>
        <dbReference type="SAM" id="MobiDB-lite"/>
    </source>
</evidence>
<feature type="compositionally biased region" description="Polar residues" evidence="1">
    <location>
        <begin position="90"/>
        <end position="100"/>
    </location>
</feature>
<dbReference type="EMBL" id="BGZK01002532">
    <property type="protein sequence ID" value="GBP94668.1"/>
    <property type="molecule type" value="Genomic_DNA"/>
</dbReference>
<dbReference type="Proteomes" id="UP000299102">
    <property type="component" value="Unassembled WGS sequence"/>
</dbReference>
<name>A0A4C2A3M2_EUMVA</name>
<feature type="compositionally biased region" description="Basic residues" evidence="1">
    <location>
        <begin position="45"/>
        <end position="54"/>
    </location>
</feature>
<proteinExistence type="predicted"/>
<evidence type="ECO:0000313" key="2">
    <source>
        <dbReference type="EMBL" id="GBP94668.1"/>
    </source>
</evidence>
<comment type="caution">
    <text evidence="2">The sequence shown here is derived from an EMBL/GenBank/DDBJ whole genome shotgun (WGS) entry which is preliminary data.</text>
</comment>
<accession>A0A4C2A3M2</accession>
<dbReference type="AlphaFoldDB" id="A0A4C2A3M2"/>
<keyword evidence="3" id="KW-1185">Reference proteome</keyword>
<sequence>MQYVYALTEFDLMASFPINIGIATGVDTGWGFKLPVDRRRSSVIRPRHRMKRRRAGDAPPQISGPVGDIITLGGGGARPRGRANNAQPASGSTTIFHSNR</sequence>
<organism evidence="2 3">
    <name type="scientific">Eumeta variegata</name>
    <name type="common">Bagworm moth</name>
    <name type="synonym">Eumeta japonica</name>
    <dbReference type="NCBI Taxonomy" id="151549"/>
    <lineage>
        <taxon>Eukaryota</taxon>
        <taxon>Metazoa</taxon>
        <taxon>Ecdysozoa</taxon>
        <taxon>Arthropoda</taxon>
        <taxon>Hexapoda</taxon>
        <taxon>Insecta</taxon>
        <taxon>Pterygota</taxon>
        <taxon>Neoptera</taxon>
        <taxon>Endopterygota</taxon>
        <taxon>Lepidoptera</taxon>
        <taxon>Glossata</taxon>
        <taxon>Ditrysia</taxon>
        <taxon>Tineoidea</taxon>
        <taxon>Psychidae</taxon>
        <taxon>Oiketicinae</taxon>
        <taxon>Eumeta</taxon>
    </lineage>
</organism>
<gene>
    <name evidence="2" type="ORF">EVAR_69782_1</name>
</gene>
<evidence type="ECO:0000313" key="3">
    <source>
        <dbReference type="Proteomes" id="UP000299102"/>
    </source>
</evidence>
<reference evidence="2 3" key="1">
    <citation type="journal article" date="2019" name="Commun. Biol.">
        <title>The bagworm genome reveals a unique fibroin gene that provides high tensile strength.</title>
        <authorList>
            <person name="Kono N."/>
            <person name="Nakamura H."/>
            <person name="Ohtoshi R."/>
            <person name="Tomita M."/>
            <person name="Numata K."/>
            <person name="Arakawa K."/>
        </authorList>
    </citation>
    <scope>NUCLEOTIDE SEQUENCE [LARGE SCALE GENOMIC DNA]</scope>
</reference>